<evidence type="ECO:0000256" key="2">
    <source>
        <dbReference type="PROSITE-ProRule" id="PRU00708"/>
    </source>
</evidence>
<evidence type="ECO:0000313" key="4">
    <source>
        <dbReference type="Proteomes" id="UP000827721"/>
    </source>
</evidence>
<reference evidence="3 4" key="1">
    <citation type="submission" date="2021-02" db="EMBL/GenBank/DDBJ databases">
        <title>Plant Genome Project.</title>
        <authorList>
            <person name="Zhang R.-G."/>
        </authorList>
    </citation>
    <scope>NUCLEOTIDE SEQUENCE [LARGE SCALE GENOMIC DNA]</scope>
    <source>
        <tissue evidence="3">Leaves</tissue>
    </source>
</reference>
<dbReference type="NCBIfam" id="TIGR00756">
    <property type="entry name" value="PPR"/>
    <property type="match status" value="9"/>
</dbReference>
<dbReference type="PROSITE" id="PS51375">
    <property type="entry name" value="PPR"/>
    <property type="match status" value="9"/>
</dbReference>
<dbReference type="Gene3D" id="1.25.40.10">
    <property type="entry name" value="Tetratricopeptide repeat domain"/>
    <property type="match status" value="5"/>
</dbReference>
<dbReference type="PANTHER" id="PTHR45613">
    <property type="entry name" value="PENTATRICOPEPTIDE REPEAT-CONTAINING PROTEIN"/>
    <property type="match status" value="1"/>
</dbReference>
<dbReference type="Pfam" id="PF13041">
    <property type="entry name" value="PPR_2"/>
    <property type="match status" value="4"/>
</dbReference>
<dbReference type="InterPro" id="IPR002885">
    <property type="entry name" value="PPR_rpt"/>
</dbReference>
<proteinExistence type="predicted"/>
<keyword evidence="4" id="KW-1185">Reference proteome</keyword>
<accession>A0ABQ8HN92</accession>
<evidence type="ECO:0000256" key="1">
    <source>
        <dbReference type="ARBA" id="ARBA00022737"/>
    </source>
</evidence>
<keyword evidence="1" id="KW-0677">Repeat</keyword>
<feature type="repeat" description="PPR" evidence="2">
    <location>
        <begin position="200"/>
        <end position="234"/>
    </location>
</feature>
<dbReference type="PANTHER" id="PTHR45613:SF9">
    <property type="entry name" value="MITOCHONDRIAL GROUP I INTRON SPLICING FACTOR CCM1"/>
    <property type="match status" value="1"/>
</dbReference>
<organism evidence="3 4">
    <name type="scientific">Xanthoceras sorbifolium</name>
    <dbReference type="NCBI Taxonomy" id="99658"/>
    <lineage>
        <taxon>Eukaryota</taxon>
        <taxon>Viridiplantae</taxon>
        <taxon>Streptophyta</taxon>
        <taxon>Embryophyta</taxon>
        <taxon>Tracheophyta</taxon>
        <taxon>Spermatophyta</taxon>
        <taxon>Magnoliopsida</taxon>
        <taxon>eudicotyledons</taxon>
        <taxon>Gunneridae</taxon>
        <taxon>Pentapetalae</taxon>
        <taxon>rosids</taxon>
        <taxon>malvids</taxon>
        <taxon>Sapindales</taxon>
        <taxon>Sapindaceae</taxon>
        <taxon>Xanthoceroideae</taxon>
        <taxon>Xanthoceras</taxon>
    </lineage>
</organism>
<dbReference type="Gene3D" id="1.10.630.10">
    <property type="entry name" value="Cytochrome P450"/>
    <property type="match status" value="3"/>
</dbReference>
<dbReference type="InterPro" id="IPR001128">
    <property type="entry name" value="Cyt_P450"/>
</dbReference>
<protein>
    <recommendedName>
        <fullName evidence="5">Cytochrome P450</fullName>
    </recommendedName>
</protein>
<feature type="repeat" description="PPR" evidence="2">
    <location>
        <begin position="165"/>
        <end position="199"/>
    </location>
</feature>
<feature type="repeat" description="PPR" evidence="2">
    <location>
        <begin position="270"/>
        <end position="304"/>
    </location>
</feature>
<dbReference type="Proteomes" id="UP000827721">
    <property type="component" value="Unassembled WGS sequence"/>
</dbReference>
<feature type="repeat" description="PPR" evidence="2">
    <location>
        <begin position="95"/>
        <end position="129"/>
    </location>
</feature>
<feature type="repeat" description="PPR" evidence="2">
    <location>
        <begin position="130"/>
        <end position="164"/>
    </location>
</feature>
<dbReference type="Pfam" id="PF12854">
    <property type="entry name" value="PPR_1"/>
    <property type="match status" value="2"/>
</dbReference>
<gene>
    <name evidence="3" type="ORF">JRO89_XS08G0021100</name>
</gene>
<dbReference type="Pfam" id="PF00067">
    <property type="entry name" value="p450"/>
    <property type="match status" value="3"/>
</dbReference>
<sequence length="787" mass="88101">MKATCLFNNMTAFGCRPTVVIYGTLINGLCGAGNVSVALKLHEDMVKGDNGESGVICKPNIVSYNSMIDSLCEHGLIDKAKELFLEMKGMGISPNIVSYNSLIYGLCCGGKWEEAKDLIGEMVDHNVQPDVVTYNVIIDELCKKGNIVKATEMLELMIQRGVNPDTVTYNTLINELCKNGKMDKANELFELMIEKGVNPDMVTYNTLIDGLCLIDRIDNARNLFVSMTNKGCRHNIRTYNIMTNGYCRKQNIKAATSLYRKMISKGVMPNIVTYSILLSGLFRANKIGHAIELYSEMQLNNVMPDEYTYNILIDRQLEEATYLLSVMEEKGCAPDFITYNTLMHEFLQNNETTKVVELLHKIAERNIMPDDFTASIVLELLLIAEYPRGCHMPDVPVAGVLGGMLPVAYDMVECHSGMLHSHSLCRLYALLIKEGEKTKPIPENSNANANSEALVYVTTSHRIININDELKLAAGKDDVKDEIIMLSVGLTVGGTLPLRLPGSYPKLIGFNSNGSVYPDELLSNRKINSFKSMRKEELDLLIEYVKETACNSGISVDLSDKVEALNADMTCRMVFGKKYTEEQFGDRGFKAVIEEVMELLAAFNLAGYIHQIASLDLQGLTKCMKAVAKVLDEFMEKIIDEHVQSKDDSRTKAAMDTSASSIEWILSELMKDPRTMKKLQNELENVVGKDRKVEESDLNNLEYLDMVVKKTYRLHPVPFPFSSGRKSCHGIQLGLTMVKLVVAQLMQCFDWELPDRMMPPELDMAEHFGLVTGKAKYLCAIPTTYRL</sequence>
<feature type="repeat" description="PPR" evidence="2">
    <location>
        <begin position="18"/>
        <end position="48"/>
    </location>
</feature>
<name>A0ABQ8HN92_9ROSI</name>
<evidence type="ECO:0000313" key="3">
    <source>
        <dbReference type="EMBL" id="KAH7565815.1"/>
    </source>
</evidence>
<evidence type="ECO:0008006" key="5">
    <source>
        <dbReference type="Google" id="ProtNLM"/>
    </source>
</evidence>
<dbReference type="SUPFAM" id="SSF48264">
    <property type="entry name" value="Cytochrome P450"/>
    <property type="match status" value="1"/>
</dbReference>
<dbReference type="InterPro" id="IPR036396">
    <property type="entry name" value="Cyt_P450_sf"/>
</dbReference>
<dbReference type="PROSITE" id="PS51257">
    <property type="entry name" value="PROKAR_LIPOPROTEIN"/>
    <property type="match status" value="1"/>
</dbReference>
<feature type="repeat" description="PPR" evidence="2">
    <location>
        <begin position="235"/>
        <end position="269"/>
    </location>
</feature>
<dbReference type="EMBL" id="JAFEMO010000008">
    <property type="protein sequence ID" value="KAH7565815.1"/>
    <property type="molecule type" value="Genomic_DNA"/>
</dbReference>
<feature type="repeat" description="PPR" evidence="2">
    <location>
        <begin position="60"/>
        <end position="94"/>
    </location>
</feature>
<dbReference type="SUPFAM" id="SSF81901">
    <property type="entry name" value="HCP-like"/>
    <property type="match status" value="1"/>
</dbReference>
<dbReference type="InterPro" id="IPR011990">
    <property type="entry name" value="TPR-like_helical_dom_sf"/>
</dbReference>
<feature type="repeat" description="PPR" evidence="2">
    <location>
        <begin position="335"/>
        <end position="369"/>
    </location>
</feature>
<comment type="caution">
    <text evidence="3">The sequence shown here is derived from an EMBL/GenBank/DDBJ whole genome shotgun (WGS) entry which is preliminary data.</text>
</comment>